<dbReference type="Proteomes" id="UP001157915">
    <property type="component" value="Unassembled WGS sequence"/>
</dbReference>
<protein>
    <submittedName>
        <fullName evidence="5">Allophanate hydrolase subunit 2</fullName>
    </submittedName>
</protein>
<reference evidence="5 6" key="1">
    <citation type="submission" date="2017-05" db="EMBL/GenBank/DDBJ databases">
        <authorList>
            <person name="Varghese N."/>
            <person name="Submissions S."/>
        </authorList>
    </citation>
    <scope>NUCLEOTIDE SEQUENCE [LARGE SCALE GENOMIC DNA]</scope>
    <source>
        <strain evidence="5 6">DSM 15360</strain>
    </source>
</reference>
<dbReference type="Pfam" id="PF02626">
    <property type="entry name" value="CT_A_B"/>
    <property type="match status" value="1"/>
</dbReference>
<dbReference type="InterPro" id="IPR029000">
    <property type="entry name" value="Cyclophilin-like_dom_sf"/>
</dbReference>
<feature type="domain" description="Carboxyltransferase" evidence="4">
    <location>
        <begin position="31"/>
        <end position="291"/>
    </location>
</feature>
<dbReference type="PANTHER" id="PTHR43309">
    <property type="entry name" value="5-OXOPROLINASE SUBUNIT C"/>
    <property type="match status" value="1"/>
</dbReference>
<evidence type="ECO:0000313" key="5">
    <source>
        <dbReference type="EMBL" id="SMP04461.1"/>
    </source>
</evidence>
<dbReference type="GO" id="GO:0016787">
    <property type="term" value="F:hydrolase activity"/>
    <property type="evidence" value="ECO:0007669"/>
    <property type="project" value="UniProtKB-KW"/>
</dbReference>
<keyword evidence="3" id="KW-0067">ATP-binding</keyword>
<evidence type="ECO:0000256" key="3">
    <source>
        <dbReference type="ARBA" id="ARBA00022840"/>
    </source>
</evidence>
<organism evidence="5 6">
    <name type="scientific">Algoriphagus winogradskyi</name>
    <dbReference type="NCBI Taxonomy" id="237017"/>
    <lineage>
        <taxon>Bacteria</taxon>
        <taxon>Pseudomonadati</taxon>
        <taxon>Bacteroidota</taxon>
        <taxon>Cytophagia</taxon>
        <taxon>Cytophagales</taxon>
        <taxon>Cyclobacteriaceae</taxon>
        <taxon>Algoriphagus</taxon>
    </lineage>
</organism>
<keyword evidence="2 5" id="KW-0378">Hydrolase</keyword>
<dbReference type="SMART" id="SM00797">
    <property type="entry name" value="AHS2"/>
    <property type="match status" value="1"/>
</dbReference>
<dbReference type="Gene3D" id="2.40.100.10">
    <property type="entry name" value="Cyclophilin-like"/>
    <property type="match status" value="1"/>
</dbReference>
<dbReference type="RefSeq" id="WP_283411220.1">
    <property type="nucleotide sequence ID" value="NZ_FXUA01000001.1"/>
</dbReference>
<proteinExistence type="predicted"/>
<evidence type="ECO:0000313" key="6">
    <source>
        <dbReference type="Proteomes" id="UP001157915"/>
    </source>
</evidence>
<dbReference type="InterPro" id="IPR052708">
    <property type="entry name" value="PxpC"/>
</dbReference>
<name>A0ABY1NB29_9BACT</name>
<keyword evidence="6" id="KW-1185">Reference proteome</keyword>
<keyword evidence="1" id="KW-0547">Nucleotide-binding</keyword>
<sequence>MKPERDIGYMKILKTAPGTSVQDLGRVRFSQFGIPNSGALDLRSFVWVNHLLQNKDSDAALEICQPGLKVQFDSPTMIYLAGARASAKLNGKVLSNPGLLPIQANDLLEIGAMEIGAVLYLGIKYGFQTEKVMQSRSFYSGITQSDFAKKELRIPYFTYKEVPASTSSKVKWNINWIQEKVIDAYPGPEWELLSKQSKEILDSYEFTVSDLKNRMAIQLNELLPNSLPEMATAPVFPGTVQLTSGGKLLVLMKDAQVTGGYPRILQLEEQAISILAQKKPKEKIKFSLKTFS</sequence>
<dbReference type="InterPro" id="IPR003778">
    <property type="entry name" value="CT_A_B"/>
</dbReference>
<accession>A0ABY1NB29</accession>
<evidence type="ECO:0000259" key="4">
    <source>
        <dbReference type="SMART" id="SM00797"/>
    </source>
</evidence>
<dbReference type="PANTHER" id="PTHR43309:SF5">
    <property type="entry name" value="5-OXOPROLINASE SUBUNIT C"/>
    <property type="match status" value="1"/>
</dbReference>
<evidence type="ECO:0000256" key="2">
    <source>
        <dbReference type="ARBA" id="ARBA00022801"/>
    </source>
</evidence>
<gene>
    <name evidence="5" type="ORF">SAMN06265367_101275</name>
</gene>
<comment type="caution">
    <text evidence="5">The sequence shown here is derived from an EMBL/GenBank/DDBJ whole genome shotgun (WGS) entry which is preliminary data.</text>
</comment>
<dbReference type="EMBL" id="FXUA01000001">
    <property type="protein sequence ID" value="SMP04461.1"/>
    <property type="molecule type" value="Genomic_DNA"/>
</dbReference>
<evidence type="ECO:0000256" key="1">
    <source>
        <dbReference type="ARBA" id="ARBA00022741"/>
    </source>
</evidence>